<feature type="region of interest" description="Disordered" evidence="1">
    <location>
        <begin position="60"/>
        <end position="97"/>
    </location>
</feature>
<organism evidence="2 3">
    <name type="scientific">Saccoglossus kowalevskii</name>
    <name type="common">Acorn worm</name>
    <dbReference type="NCBI Taxonomy" id="10224"/>
    <lineage>
        <taxon>Eukaryota</taxon>
        <taxon>Metazoa</taxon>
        <taxon>Hemichordata</taxon>
        <taxon>Enteropneusta</taxon>
        <taxon>Harrimaniidae</taxon>
        <taxon>Saccoglossus</taxon>
    </lineage>
</organism>
<keyword evidence="2" id="KW-1185">Reference proteome</keyword>
<feature type="compositionally biased region" description="Polar residues" evidence="1">
    <location>
        <begin position="215"/>
        <end position="240"/>
    </location>
</feature>
<sequence length="286" mass="31752">MSMDVFQDTSDLGDDWSYMGTLQALEDIQPLTFVNPGFVADDEQFDSGAFDDNGAAAVYATARPPSTRQTEPVMSTHDDSDEEAPPPPVPPRDDVLDNPTPVIPPPVIPPPDYINQVDDTELVKNSVPQPKDHYTKLEDIPDPIMKLWAHLLNLIMTTDKLLLYLILQPMQKQLHPYEDHQESPPSESECDNGPANPEPVRDNQAPDPLNDKIESTPNTDQPTPKQDTSVVQPVISTVDMNPSEMDVNSDDDSSSDDEKNKKNKKSVSFAVVDDPIDEAKDGFTWF</sequence>
<evidence type="ECO:0000313" key="3">
    <source>
        <dbReference type="RefSeq" id="XP_006813391.1"/>
    </source>
</evidence>
<gene>
    <name evidence="3" type="primary">LOC102809743</name>
</gene>
<feature type="region of interest" description="Disordered" evidence="1">
    <location>
        <begin position="176"/>
        <end position="286"/>
    </location>
</feature>
<dbReference type="Proteomes" id="UP000694865">
    <property type="component" value="Unplaced"/>
</dbReference>
<reference evidence="3" key="1">
    <citation type="submission" date="2025-08" db="UniProtKB">
        <authorList>
            <consortium name="RefSeq"/>
        </authorList>
    </citation>
    <scope>IDENTIFICATION</scope>
    <source>
        <tissue evidence="3">Testes</tissue>
    </source>
</reference>
<feature type="compositionally biased region" description="Polar residues" evidence="1">
    <location>
        <begin position="64"/>
        <end position="73"/>
    </location>
</feature>
<name>A0ABM0M050_SACKO</name>
<dbReference type="RefSeq" id="XP_006813391.1">
    <property type="nucleotide sequence ID" value="XM_006813328.1"/>
</dbReference>
<proteinExistence type="predicted"/>
<protein>
    <submittedName>
        <fullName evidence="3">WASH complex subunit CCDC53 homolog</fullName>
    </submittedName>
</protein>
<evidence type="ECO:0000313" key="2">
    <source>
        <dbReference type="Proteomes" id="UP000694865"/>
    </source>
</evidence>
<evidence type="ECO:0000256" key="1">
    <source>
        <dbReference type="SAM" id="MobiDB-lite"/>
    </source>
</evidence>
<dbReference type="GeneID" id="102809743"/>
<accession>A0ABM0M050</accession>
<feature type="compositionally biased region" description="Basic and acidic residues" evidence="1">
    <location>
        <begin position="277"/>
        <end position="286"/>
    </location>
</feature>